<evidence type="ECO:0000313" key="3">
    <source>
        <dbReference type="Proteomes" id="UP000614601"/>
    </source>
</evidence>
<evidence type="ECO:0000256" key="1">
    <source>
        <dbReference type="SAM" id="Phobius"/>
    </source>
</evidence>
<sequence>MSNESNIEHLEHGHDRMYIKLANPNQNDEILMFISYLYCSLVCVLTVCILCKFLKNDIKAPNQDAFAMRNYELDLEENHVAILAYFLKKNAEVTRLLK</sequence>
<dbReference type="Proteomes" id="UP000614601">
    <property type="component" value="Unassembled WGS sequence"/>
</dbReference>
<dbReference type="EMBL" id="CAJFDH010000001">
    <property type="protein sequence ID" value="CAD5207661.1"/>
    <property type="molecule type" value="Genomic_DNA"/>
</dbReference>
<dbReference type="EMBL" id="CAJFCW020000001">
    <property type="protein sequence ID" value="CAG9086384.1"/>
    <property type="molecule type" value="Genomic_DNA"/>
</dbReference>
<keyword evidence="1" id="KW-0812">Transmembrane</keyword>
<dbReference type="Proteomes" id="UP000783686">
    <property type="component" value="Unassembled WGS sequence"/>
</dbReference>
<keyword evidence="3" id="KW-1185">Reference proteome</keyword>
<name>A0A811JWL0_9BILA</name>
<gene>
    <name evidence="2" type="ORF">BOKJ2_LOCUS2309</name>
</gene>
<feature type="transmembrane region" description="Helical" evidence="1">
    <location>
        <begin position="30"/>
        <end position="51"/>
    </location>
</feature>
<keyword evidence="1" id="KW-1133">Transmembrane helix</keyword>
<evidence type="ECO:0000313" key="2">
    <source>
        <dbReference type="EMBL" id="CAD5207661.1"/>
    </source>
</evidence>
<comment type="caution">
    <text evidence="2">The sequence shown here is derived from an EMBL/GenBank/DDBJ whole genome shotgun (WGS) entry which is preliminary data.</text>
</comment>
<organism evidence="2 3">
    <name type="scientific">Bursaphelenchus okinawaensis</name>
    <dbReference type="NCBI Taxonomy" id="465554"/>
    <lineage>
        <taxon>Eukaryota</taxon>
        <taxon>Metazoa</taxon>
        <taxon>Ecdysozoa</taxon>
        <taxon>Nematoda</taxon>
        <taxon>Chromadorea</taxon>
        <taxon>Rhabditida</taxon>
        <taxon>Tylenchina</taxon>
        <taxon>Tylenchomorpha</taxon>
        <taxon>Aphelenchoidea</taxon>
        <taxon>Aphelenchoididae</taxon>
        <taxon>Bursaphelenchus</taxon>
    </lineage>
</organism>
<accession>A0A811JWL0</accession>
<keyword evidence="1" id="KW-0472">Membrane</keyword>
<reference evidence="2" key="1">
    <citation type="submission" date="2020-09" db="EMBL/GenBank/DDBJ databases">
        <authorList>
            <person name="Kikuchi T."/>
        </authorList>
    </citation>
    <scope>NUCLEOTIDE SEQUENCE</scope>
    <source>
        <strain evidence="2">SH1</strain>
    </source>
</reference>
<protein>
    <submittedName>
        <fullName evidence="2">Uncharacterized protein</fullName>
    </submittedName>
</protein>
<proteinExistence type="predicted"/>
<dbReference type="AlphaFoldDB" id="A0A811JWL0"/>